<dbReference type="EMBL" id="CP010868">
    <property type="protein sequence ID" value="AJM93219.1"/>
    <property type="molecule type" value="Genomic_DNA"/>
</dbReference>
<sequence>MAIYKKAESFMNTKEFLRTLTSESLQKSAIRFPSAVFLVALVGTTLAMWGASWDITSHLLRAPETFFTPSHGILYLGVGISVISAIMSSVAYLRRKELRTESFAAGLKLVVIGALIQIAAGPADFYWHELFGLDGLLSPTHITLALGILTTLVGSVIGFSRINFHLQEKNLFFRVILPITYGIFWFSIMWLIFFFVLPISEGESHNFNPDPNVAIVLSFIFIPFAYSLVFWTSSKTQNRFGATSGAAFVFIMMNITSNIFTSEGIMFYLPLFAVPMISAIAADFIFNKKWKSKIMQRHSTKIAGAILGSMFFAFSFPMLSMTFLEVYLYNDTFPYDVLPTASDMVFNHWMMSIPGGIVSGIAGMIVAPKILRFSD</sequence>
<dbReference type="PATRIC" id="fig|1582439.9.peg.2076"/>
<dbReference type="KEGG" id="nid:NPIRD3C_2009"/>
<evidence type="ECO:0000313" key="2">
    <source>
        <dbReference type="EMBL" id="AJM93219.1"/>
    </source>
</evidence>
<feature type="transmembrane region" description="Helical" evidence="1">
    <location>
        <begin position="171"/>
        <end position="193"/>
    </location>
</feature>
<feature type="transmembrane region" description="Helical" evidence="1">
    <location>
        <begin position="213"/>
        <end position="233"/>
    </location>
</feature>
<keyword evidence="1" id="KW-0812">Transmembrane</keyword>
<reference evidence="3" key="1">
    <citation type="submission" date="2015-02" db="EMBL/GenBank/DDBJ databases">
        <title>Characterization of two novel Thaumarchaeota isolated from the Northern Adriatic Sea.</title>
        <authorList>
            <person name="Bayer B."/>
            <person name="Vojvoda J."/>
            <person name="Offre P."/>
            <person name="Srivastava A."/>
            <person name="Elisabeth N."/>
            <person name="Garcia J.A.L."/>
            <person name="Schleper C."/>
            <person name="Herndl G.J."/>
        </authorList>
    </citation>
    <scope>NUCLEOTIDE SEQUENCE [LARGE SCALE GENOMIC DNA]</scope>
    <source>
        <strain evidence="3">D3C</strain>
    </source>
</reference>
<dbReference type="Proteomes" id="UP000032027">
    <property type="component" value="Chromosome"/>
</dbReference>
<feature type="transmembrane region" description="Helical" evidence="1">
    <location>
        <begin position="240"/>
        <end position="260"/>
    </location>
</feature>
<protein>
    <submittedName>
        <fullName evidence="2">Uncharacterized protein</fullName>
    </submittedName>
</protein>
<organism evidence="2 3">
    <name type="scientific">Nitrosopumilus piranensis</name>
    <dbReference type="NCBI Taxonomy" id="1582439"/>
    <lineage>
        <taxon>Archaea</taxon>
        <taxon>Nitrososphaerota</taxon>
        <taxon>Nitrososphaeria</taxon>
        <taxon>Nitrosopumilales</taxon>
        <taxon>Nitrosopumilaceae</taxon>
        <taxon>Nitrosopumilus</taxon>
    </lineage>
</organism>
<name>A0A0C5BY30_9ARCH</name>
<keyword evidence="1" id="KW-1133">Transmembrane helix</keyword>
<evidence type="ECO:0000313" key="3">
    <source>
        <dbReference type="Proteomes" id="UP000032027"/>
    </source>
</evidence>
<dbReference type="AlphaFoldDB" id="A0A0C5BY30"/>
<feature type="transmembrane region" description="Helical" evidence="1">
    <location>
        <begin position="139"/>
        <end position="159"/>
    </location>
</feature>
<keyword evidence="1" id="KW-0472">Membrane</keyword>
<dbReference type="HOGENOM" id="CLU_736932_0_0_2"/>
<reference evidence="2 3" key="2">
    <citation type="journal article" date="2016" name="ISME J.">
        <title>Physiological and genomic characterization of two novel marine thaumarchaeal strains indicates niche differentiation.</title>
        <authorList>
            <person name="Bayer B."/>
            <person name="Vojvoda J."/>
            <person name="Offre P."/>
            <person name="Alves R.J."/>
            <person name="Elisabeth N.H."/>
            <person name="Garcia J.A."/>
            <person name="Volland J.M."/>
            <person name="Srivastava A."/>
            <person name="Schleper C."/>
            <person name="Herndl G.J."/>
        </authorList>
    </citation>
    <scope>NUCLEOTIDE SEQUENCE [LARGE SCALE GENOMIC DNA]</scope>
    <source>
        <strain evidence="2 3">D3C</strain>
    </source>
</reference>
<feature type="transmembrane region" description="Helical" evidence="1">
    <location>
        <begin position="35"/>
        <end position="53"/>
    </location>
</feature>
<feature type="transmembrane region" description="Helical" evidence="1">
    <location>
        <begin position="266"/>
        <end position="286"/>
    </location>
</feature>
<gene>
    <name evidence="2" type="ORF">NPIRD3C_2009</name>
</gene>
<keyword evidence="3" id="KW-1185">Reference proteome</keyword>
<accession>A0A0C5BY30</accession>
<feature type="transmembrane region" description="Helical" evidence="1">
    <location>
        <begin position="306"/>
        <end position="329"/>
    </location>
</feature>
<feature type="transmembrane region" description="Helical" evidence="1">
    <location>
        <begin position="105"/>
        <end position="127"/>
    </location>
</feature>
<proteinExistence type="predicted"/>
<evidence type="ECO:0000256" key="1">
    <source>
        <dbReference type="SAM" id="Phobius"/>
    </source>
</evidence>
<reference evidence="2 3" key="3">
    <citation type="journal article" date="2019" name="Int. J. Syst. Evol. Microbiol.">
        <title>Nitrosopumilus adriaticus sp. nov. and Nitrosopumilus piranensis sp. nov., two ammonia-oxidizing archaea from the Adriatic Sea and members of the class Nitrososphaeria.</title>
        <authorList>
            <person name="Bayer B."/>
            <person name="Vojvoda J."/>
            <person name="Reinthaler T."/>
            <person name="Reyes C."/>
            <person name="Pinto M."/>
            <person name="Herndl G.J."/>
        </authorList>
    </citation>
    <scope>NUCLEOTIDE SEQUENCE [LARGE SCALE GENOMIC DNA]</scope>
    <source>
        <strain evidence="2 3">D3C</strain>
    </source>
</reference>
<feature type="transmembrane region" description="Helical" evidence="1">
    <location>
        <begin position="73"/>
        <end position="93"/>
    </location>
</feature>
<dbReference type="STRING" id="1582439.NPIRD3C_2009"/>
<feature type="transmembrane region" description="Helical" evidence="1">
    <location>
        <begin position="349"/>
        <end position="371"/>
    </location>
</feature>